<protein>
    <recommendedName>
        <fullName evidence="3">Serine/threonine-protein kinase greatwall</fullName>
        <ecNumber evidence="2">2.7.11.1</ecNumber>
    </recommendedName>
    <alternativeName>
        <fullName evidence="9">Microtubule-associated serine/threonine-protein kinase-like</fullName>
    </alternativeName>
</protein>
<keyword evidence="4" id="KW-0723">Serine/threonine-protein kinase</keyword>
<dbReference type="OrthoDB" id="162894at2759"/>
<feature type="compositionally biased region" description="Acidic residues" evidence="12">
    <location>
        <begin position="587"/>
        <end position="596"/>
    </location>
</feature>
<dbReference type="Pfam" id="PF00069">
    <property type="entry name" value="Pkinase"/>
    <property type="match status" value="2"/>
</dbReference>
<evidence type="ECO:0000256" key="10">
    <source>
        <dbReference type="ARBA" id="ARBA00047899"/>
    </source>
</evidence>
<dbReference type="PROSITE" id="PS00108">
    <property type="entry name" value="PROTEIN_KINASE_ST"/>
    <property type="match status" value="1"/>
</dbReference>
<name>A0A9Q1CMF6_HOLLE</name>
<evidence type="ECO:0000259" key="13">
    <source>
        <dbReference type="PROSITE" id="PS50011"/>
    </source>
</evidence>
<dbReference type="PROSITE" id="PS51285">
    <property type="entry name" value="AGC_KINASE_CTER"/>
    <property type="match status" value="1"/>
</dbReference>
<comment type="caution">
    <text evidence="15">The sequence shown here is derived from an EMBL/GenBank/DDBJ whole genome shotgun (WGS) entry which is preliminary data.</text>
</comment>
<evidence type="ECO:0000256" key="9">
    <source>
        <dbReference type="ARBA" id="ARBA00033099"/>
    </source>
</evidence>
<feature type="compositionally biased region" description="Basic and acidic residues" evidence="12">
    <location>
        <begin position="618"/>
        <end position="633"/>
    </location>
</feature>
<dbReference type="Gene3D" id="1.10.510.10">
    <property type="entry name" value="Transferase(Phosphotransferase) domain 1"/>
    <property type="match status" value="2"/>
</dbReference>
<dbReference type="GO" id="GO:0004674">
    <property type="term" value="F:protein serine/threonine kinase activity"/>
    <property type="evidence" value="ECO:0007669"/>
    <property type="project" value="UniProtKB-KW"/>
</dbReference>
<keyword evidence="5" id="KW-0808">Transferase</keyword>
<reference evidence="15" key="1">
    <citation type="submission" date="2021-10" db="EMBL/GenBank/DDBJ databases">
        <title>Tropical sea cucumber genome reveals ecological adaptation and Cuvierian tubules defense mechanism.</title>
        <authorList>
            <person name="Chen T."/>
        </authorList>
    </citation>
    <scope>NUCLEOTIDE SEQUENCE</scope>
    <source>
        <strain evidence="15">Nanhai2018</strain>
        <tissue evidence="15">Muscle</tissue>
    </source>
</reference>
<dbReference type="PROSITE" id="PS50011">
    <property type="entry name" value="PROTEIN_KINASE_DOM"/>
    <property type="match status" value="1"/>
</dbReference>
<gene>
    <name evidence="15" type="ORF">HOLleu_00234</name>
</gene>
<evidence type="ECO:0000256" key="2">
    <source>
        <dbReference type="ARBA" id="ARBA00012513"/>
    </source>
</evidence>
<dbReference type="FunFam" id="1.10.510.10:FF:000604">
    <property type="entry name" value="AGC protein kinase"/>
    <property type="match status" value="1"/>
</dbReference>
<dbReference type="FunFam" id="3.30.200.20:FF:000550">
    <property type="entry name" value="Serine/threonine-protein kinase greatwall"/>
    <property type="match status" value="1"/>
</dbReference>
<feature type="domain" description="AGC-kinase C-terminal" evidence="14">
    <location>
        <begin position="769"/>
        <end position="812"/>
    </location>
</feature>
<evidence type="ECO:0000259" key="14">
    <source>
        <dbReference type="PROSITE" id="PS51285"/>
    </source>
</evidence>
<dbReference type="Gene3D" id="3.30.200.20">
    <property type="entry name" value="Phosphorylase Kinase, domain 1"/>
    <property type="match status" value="1"/>
</dbReference>
<proteinExistence type="inferred from homology"/>
<feature type="compositionally biased region" description="Basic and acidic residues" evidence="12">
    <location>
        <begin position="597"/>
        <end position="606"/>
    </location>
</feature>
<evidence type="ECO:0000256" key="12">
    <source>
        <dbReference type="SAM" id="MobiDB-lite"/>
    </source>
</evidence>
<feature type="region of interest" description="Disordered" evidence="12">
    <location>
        <begin position="350"/>
        <end position="377"/>
    </location>
</feature>
<evidence type="ECO:0000313" key="15">
    <source>
        <dbReference type="EMBL" id="KAJ8048067.1"/>
    </source>
</evidence>
<accession>A0A9Q1CMF6</accession>
<organism evidence="15 16">
    <name type="scientific">Holothuria leucospilota</name>
    <name type="common">Black long sea cucumber</name>
    <name type="synonym">Mertensiothuria leucospilota</name>
    <dbReference type="NCBI Taxonomy" id="206669"/>
    <lineage>
        <taxon>Eukaryota</taxon>
        <taxon>Metazoa</taxon>
        <taxon>Echinodermata</taxon>
        <taxon>Eleutherozoa</taxon>
        <taxon>Echinozoa</taxon>
        <taxon>Holothuroidea</taxon>
        <taxon>Aspidochirotacea</taxon>
        <taxon>Aspidochirotida</taxon>
        <taxon>Holothuriidae</taxon>
        <taxon>Holothuria</taxon>
    </lineage>
</organism>
<dbReference type="Proteomes" id="UP001152320">
    <property type="component" value="Chromosome 1"/>
</dbReference>
<dbReference type="SUPFAM" id="SSF56112">
    <property type="entry name" value="Protein kinase-like (PK-like)"/>
    <property type="match status" value="1"/>
</dbReference>
<dbReference type="SMART" id="SM00220">
    <property type="entry name" value="S_TKc"/>
    <property type="match status" value="1"/>
</dbReference>
<evidence type="ECO:0000256" key="4">
    <source>
        <dbReference type="ARBA" id="ARBA00022527"/>
    </source>
</evidence>
<evidence type="ECO:0000256" key="3">
    <source>
        <dbReference type="ARBA" id="ARBA00022148"/>
    </source>
</evidence>
<dbReference type="InterPro" id="IPR000719">
    <property type="entry name" value="Prot_kinase_dom"/>
</dbReference>
<dbReference type="InterPro" id="IPR011009">
    <property type="entry name" value="Kinase-like_dom_sf"/>
</dbReference>
<dbReference type="InterPro" id="IPR008271">
    <property type="entry name" value="Ser/Thr_kinase_AS"/>
</dbReference>
<dbReference type="InterPro" id="IPR000961">
    <property type="entry name" value="AGC-kinase_C"/>
</dbReference>
<keyword evidence="7 15" id="KW-0418">Kinase</keyword>
<dbReference type="GO" id="GO:0005524">
    <property type="term" value="F:ATP binding"/>
    <property type="evidence" value="ECO:0007669"/>
    <property type="project" value="UniProtKB-KW"/>
</dbReference>
<feature type="region of interest" description="Disordered" evidence="12">
    <location>
        <begin position="645"/>
        <end position="669"/>
    </location>
</feature>
<evidence type="ECO:0000256" key="6">
    <source>
        <dbReference type="ARBA" id="ARBA00022741"/>
    </source>
</evidence>
<comment type="similarity">
    <text evidence="1">Belongs to the protein kinase superfamily. AGC Ser/Thr protein kinase family.</text>
</comment>
<feature type="compositionally biased region" description="Polar residues" evidence="12">
    <location>
        <begin position="360"/>
        <end position="373"/>
    </location>
</feature>
<feature type="region of interest" description="Disordered" evidence="12">
    <location>
        <begin position="257"/>
        <end position="278"/>
    </location>
</feature>
<evidence type="ECO:0000313" key="16">
    <source>
        <dbReference type="Proteomes" id="UP001152320"/>
    </source>
</evidence>
<evidence type="ECO:0000256" key="1">
    <source>
        <dbReference type="ARBA" id="ARBA00009903"/>
    </source>
</evidence>
<feature type="domain" description="Protein kinase" evidence="13">
    <location>
        <begin position="37"/>
        <end position="768"/>
    </location>
</feature>
<keyword evidence="16" id="KW-1185">Reference proteome</keyword>
<evidence type="ECO:0000256" key="5">
    <source>
        <dbReference type="ARBA" id="ARBA00022679"/>
    </source>
</evidence>
<dbReference type="PANTHER" id="PTHR24356:SF1">
    <property type="entry name" value="SERINE_THREONINE-PROTEIN KINASE GREATWALL"/>
    <property type="match status" value="1"/>
</dbReference>
<comment type="catalytic activity">
    <reaction evidence="10">
        <text>L-threonyl-[protein] + ATP = O-phospho-L-threonyl-[protein] + ADP + H(+)</text>
        <dbReference type="Rhea" id="RHEA:46608"/>
        <dbReference type="Rhea" id="RHEA-COMP:11060"/>
        <dbReference type="Rhea" id="RHEA-COMP:11605"/>
        <dbReference type="ChEBI" id="CHEBI:15378"/>
        <dbReference type="ChEBI" id="CHEBI:30013"/>
        <dbReference type="ChEBI" id="CHEBI:30616"/>
        <dbReference type="ChEBI" id="CHEBI:61977"/>
        <dbReference type="ChEBI" id="CHEBI:456216"/>
        <dbReference type="EC" id="2.7.11.1"/>
    </reaction>
</comment>
<evidence type="ECO:0000256" key="7">
    <source>
        <dbReference type="ARBA" id="ARBA00022777"/>
    </source>
</evidence>
<evidence type="ECO:0000256" key="8">
    <source>
        <dbReference type="ARBA" id="ARBA00022840"/>
    </source>
</evidence>
<evidence type="ECO:0000256" key="11">
    <source>
        <dbReference type="ARBA" id="ARBA00048679"/>
    </source>
</evidence>
<sequence length="812" mass="91191">MDGGQSTKNCFDSNLASDFAKDGSHNDFNKPPSIEDFTILKPISRGAFGKVFLGRKTGKDQLYAIKVMEKSELINKNMASQIEAERDALAMARSPFVVHLFYSIQSTHYVYLIMEYMVGGDLKSLLHLFGFLDTDVALIYTAEVVLALEYLHQRGIIHRDLKPDNMLVGKDGHLKLTDFGLSRIDLNQGQGPKDLMVTPHIVRTAGEGDYSRTPGQVLSLTSRLHFGTPESGIEGCLEPCTPLTTLDKELNRQYEEEVLEKRPKDPMVPSGLDRTLFDTPAEGSKVIQKGSMTVSFANQSLGSSNPTGSNKTVLGTPLVRFDNHRYTTPSCGKDKTGSFIKETPNLGISKARSAGKISQPRFSSAQDDSPNSTLDRKSVMSDVTVCSVREMESLTPDRDEGISRDEEEKENMNISADNHFKTPDSVFSTPGYPSNIKHEILQQKHLSNSRGGINVEMEMDNKLVRNCNWEISCTPASKRPVRKRTLSKIGSPPLQSAHKVVLKDDVPHSGLTSEFHVLKIEKNKALRTSDEISFEMKEAGDRLLERNNKNDEIDLNKKSEFKVTDISEAMDWLKTGREVTFGGTESYVEEEEEEEEKMVQLDRGPGETDEGLTGSRSPEIKDRMSSEKTSCHSVERPLYQTPFRAPYQTPLRTPKSCRRGPPPRHEEQDRILGTPDYLAPEILEREPHGSAVDIWALGVCLFEFLTGIPPFNDQTPELVFQNILNRDISWPEEEESLEQDAKEIIEQLLTLDPSRRPTAKDIKENRFFIGIDWENVLDIEPPFIPCPDDELDTTYFEARNQAGNLQMSSFCL</sequence>
<dbReference type="AlphaFoldDB" id="A0A9Q1CMF6"/>
<dbReference type="GO" id="GO:0005634">
    <property type="term" value="C:nucleus"/>
    <property type="evidence" value="ECO:0007669"/>
    <property type="project" value="TreeGrafter"/>
</dbReference>
<keyword evidence="8" id="KW-0067">ATP-binding</keyword>
<dbReference type="PANTHER" id="PTHR24356">
    <property type="entry name" value="SERINE/THREONINE-PROTEIN KINASE"/>
    <property type="match status" value="1"/>
</dbReference>
<dbReference type="EC" id="2.7.11.1" evidence="2"/>
<comment type="catalytic activity">
    <reaction evidence="11">
        <text>L-seryl-[protein] + ATP = O-phospho-L-seryl-[protein] + ADP + H(+)</text>
        <dbReference type="Rhea" id="RHEA:17989"/>
        <dbReference type="Rhea" id="RHEA-COMP:9863"/>
        <dbReference type="Rhea" id="RHEA-COMP:11604"/>
        <dbReference type="ChEBI" id="CHEBI:15378"/>
        <dbReference type="ChEBI" id="CHEBI:29999"/>
        <dbReference type="ChEBI" id="CHEBI:30616"/>
        <dbReference type="ChEBI" id="CHEBI:83421"/>
        <dbReference type="ChEBI" id="CHEBI:456216"/>
        <dbReference type="EC" id="2.7.11.1"/>
    </reaction>
</comment>
<feature type="region of interest" description="Disordered" evidence="12">
    <location>
        <begin position="585"/>
        <end position="633"/>
    </location>
</feature>
<keyword evidence="6" id="KW-0547">Nucleotide-binding</keyword>
<dbReference type="InterPro" id="IPR050236">
    <property type="entry name" value="Ser_Thr_kinase_AGC"/>
</dbReference>
<dbReference type="EMBL" id="JAIZAY010000001">
    <property type="protein sequence ID" value="KAJ8048067.1"/>
    <property type="molecule type" value="Genomic_DNA"/>
</dbReference>
<dbReference type="GO" id="GO:0035556">
    <property type="term" value="P:intracellular signal transduction"/>
    <property type="evidence" value="ECO:0007669"/>
    <property type="project" value="TreeGrafter"/>
</dbReference>